<organism evidence="1 2">
    <name type="scientific">Aureispira anguillae</name>
    <dbReference type="NCBI Taxonomy" id="2864201"/>
    <lineage>
        <taxon>Bacteria</taxon>
        <taxon>Pseudomonadati</taxon>
        <taxon>Bacteroidota</taxon>
        <taxon>Saprospiria</taxon>
        <taxon>Saprospirales</taxon>
        <taxon>Saprospiraceae</taxon>
        <taxon>Aureispira</taxon>
    </lineage>
</organism>
<evidence type="ECO:0000313" key="1">
    <source>
        <dbReference type="EMBL" id="BDS13159.1"/>
    </source>
</evidence>
<dbReference type="AlphaFoldDB" id="A0A915YHL6"/>
<dbReference type="KEGG" id="aup:AsAng_0038870"/>
<accession>A0A915YHL6</accession>
<dbReference type="Proteomes" id="UP001060919">
    <property type="component" value="Chromosome"/>
</dbReference>
<proteinExistence type="predicted"/>
<dbReference type="RefSeq" id="WP_264788455.1">
    <property type="nucleotide sequence ID" value="NZ_AP026867.1"/>
</dbReference>
<keyword evidence="2" id="KW-1185">Reference proteome</keyword>
<reference evidence="1" key="1">
    <citation type="submission" date="2022-09" db="EMBL/GenBank/DDBJ databases">
        <title>Aureispira anguillicida sp. nov., isolated from Leptocephalus of Japanese eel Anguilla japonica.</title>
        <authorList>
            <person name="Yuasa K."/>
            <person name="Mekata T."/>
            <person name="Ikunari K."/>
        </authorList>
    </citation>
    <scope>NUCLEOTIDE SEQUENCE</scope>
    <source>
        <strain evidence="1">EL160426</strain>
    </source>
</reference>
<dbReference type="EMBL" id="AP026867">
    <property type="protein sequence ID" value="BDS13159.1"/>
    <property type="molecule type" value="Genomic_DNA"/>
</dbReference>
<name>A0A915YHL6_9BACT</name>
<protein>
    <submittedName>
        <fullName evidence="1">Uncharacterized protein</fullName>
    </submittedName>
</protein>
<evidence type="ECO:0000313" key="2">
    <source>
        <dbReference type="Proteomes" id="UP001060919"/>
    </source>
</evidence>
<sequence length="113" mass="12960">MIVPCNHTVLYTQLMENAFGLNMHQKCSHDTLSTKENHHHHDKTSNHHHSCTPFCACGIVHFILNAPPYQKVIGQTIAKRHPITIFESISWAPNADNYKKLMVNDIWHPPQTV</sequence>
<gene>
    <name evidence="1" type="ORF">AsAng_0038870</name>
</gene>